<dbReference type="AlphaFoldDB" id="A0A1M5DW95"/>
<keyword evidence="6" id="KW-1185">Reference proteome</keyword>
<dbReference type="Pfam" id="PF02563">
    <property type="entry name" value="Poly_export"/>
    <property type="match status" value="1"/>
</dbReference>
<name>A0A1M5DW95_9RHOB</name>
<dbReference type="PANTHER" id="PTHR33619:SF3">
    <property type="entry name" value="POLYSACCHARIDE EXPORT PROTEIN GFCE-RELATED"/>
    <property type="match status" value="1"/>
</dbReference>
<dbReference type="Pfam" id="PF10531">
    <property type="entry name" value="SLBB"/>
    <property type="match status" value="1"/>
</dbReference>
<dbReference type="RefSeq" id="WP_073146028.1">
    <property type="nucleotide sequence ID" value="NZ_FQUV01000010.1"/>
</dbReference>
<evidence type="ECO:0000256" key="1">
    <source>
        <dbReference type="ARBA" id="ARBA00022729"/>
    </source>
</evidence>
<dbReference type="InterPro" id="IPR019554">
    <property type="entry name" value="Soluble_ligand-bd"/>
</dbReference>
<evidence type="ECO:0000256" key="2">
    <source>
        <dbReference type="SAM" id="SignalP"/>
    </source>
</evidence>
<dbReference type="Proteomes" id="UP000184144">
    <property type="component" value="Unassembled WGS sequence"/>
</dbReference>
<evidence type="ECO:0000313" key="5">
    <source>
        <dbReference type="EMBL" id="SHF71215.1"/>
    </source>
</evidence>
<reference evidence="6" key="1">
    <citation type="submission" date="2016-11" db="EMBL/GenBank/DDBJ databases">
        <authorList>
            <person name="Varghese N."/>
            <person name="Submissions S."/>
        </authorList>
    </citation>
    <scope>NUCLEOTIDE SEQUENCE [LARGE SCALE GENOMIC DNA]</scope>
    <source>
        <strain evidence="6">DSM 100566</strain>
    </source>
</reference>
<dbReference type="InterPro" id="IPR003715">
    <property type="entry name" value="Poly_export_N"/>
</dbReference>
<evidence type="ECO:0000259" key="4">
    <source>
        <dbReference type="Pfam" id="PF10531"/>
    </source>
</evidence>
<evidence type="ECO:0000313" key="6">
    <source>
        <dbReference type="Proteomes" id="UP000184144"/>
    </source>
</evidence>
<organism evidence="5 6">
    <name type="scientific">Litoreibacter ascidiaceicola</name>
    <dbReference type="NCBI Taxonomy" id="1486859"/>
    <lineage>
        <taxon>Bacteria</taxon>
        <taxon>Pseudomonadati</taxon>
        <taxon>Pseudomonadota</taxon>
        <taxon>Alphaproteobacteria</taxon>
        <taxon>Rhodobacterales</taxon>
        <taxon>Roseobacteraceae</taxon>
        <taxon>Litoreibacter</taxon>
    </lineage>
</organism>
<dbReference type="Gene3D" id="3.10.560.10">
    <property type="entry name" value="Outer membrane lipoprotein wza domain like"/>
    <property type="match status" value="1"/>
</dbReference>
<dbReference type="OrthoDB" id="197007at2"/>
<protein>
    <submittedName>
        <fullName evidence="5">Polysaccharide export outer membrane protein</fullName>
    </submittedName>
</protein>
<sequence>MKQFLLAVFCLLLAVSAAHAQSGYRVKSGDTLSIEVLEDASLARNVLVLPGGTFDFPYAGTVRASGRTASQIEAAIAQGIASNFANSPTVFVSVVSLRPPVERRDPPPPRTMSVYLLGEINTPGIREVSPGTTFLQALSQAGGFTNFAAKKRVQLRRTNPKTGAQTVSVINYKALSRGAVQNLSVKLQEGDVIVVPERRLFE</sequence>
<evidence type="ECO:0000259" key="3">
    <source>
        <dbReference type="Pfam" id="PF02563"/>
    </source>
</evidence>
<feature type="chain" id="PRO_5012635272" evidence="2">
    <location>
        <begin position="21"/>
        <end position="202"/>
    </location>
</feature>
<dbReference type="EMBL" id="FQUV01000010">
    <property type="protein sequence ID" value="SHF71215.1"/>
    <property type="molecule type" value="Genomic_DNA"/>
</dbReference>
<dbReference type="GO" id="GO:0015159">
    <property type="term" value="F:polysaccharide transmembrane transporter activity"/>
    <property type="evidence" value="ECO:0007669"/>
    <property type="project" value="InterPro"/>
</dbReference>
<dbReference type="PANTHER" id="PTHR33619">
    <property type="entry name" value="POLYSACCHARIDE EXPORT PROTEIN GFCE-RELATED"/>
    <property type="match status" value="1"/>
</dbReference>
<feature type="domain" description="Soluble ligand binding" evidence="4">
    <location>
        <begin position="114"/>
        <end position="160"/>
    </location>
</feature>
<feature type="signal peptide" evidence="2">
    <location>
        <begin position="1"/>
        <end position="20"/>
    </location>
</feature>
<dbReference type="STRING" id="1486859.SAMN05444273_11051"/>
<gene>
    <name evidence="5" type="ORF">SAMN05444273_11051</name>
</gene>
<accession>A0A1M5DW95</accession>
<feature type="domain" description="Polysaccharide export protein N-terminal" evidence="3">
    <location>
        <begin position="20"/>
        <end position="94"/>
    </location>
</feature>
<proteinExistence type="predicted"/>
<keyword evidence="1 2" id="KW-0732">Signal</keyword>
<dbReference type="Gene3D" id="3.30.1950.10">
    <property type="entry name" value="wza like domain"/>
    <property type="match status" value="1"/>
</dbReference>
<dbReference type="InterPro" id="IPR049712">
    <property type="entry name" value="Poly_export"/>
</dbReference>